<evidence type="ECO:0000313" key="1">
    <source>
        <dbReference type="EMBL" id="AAY21103.1"/>
    </source>
</evidence>
<evidence type="ECO:0000313" key="2">
    <source>
        <dbReference type="Proteomes" id="UP000000530"/>
    </source>
</evidence>
<organism evidence="1 2">
    <name type="scientific">Staphylococcus aureus (strain COL)</name>
    <dbReference type="NCBI Taxonomy" id="93062"/>
    <lineage>
        <taxon>Bacteria</taxon>
        <taxon>Bacillati</taxon>
        <taxon>Bacillota</taxon>
        <taxon>Bacilli</taxon>
        <taxon>Bacillales</taxon>
        <taxon>Staphylococcaceae</taxon>
        <taxon>Staphylococcus</taxon>
    </lineage>
</organism>
<dbReference type="AlphaFoldDB" id="A0A0H2X293"/>
<protein>
    <submittedName>
        <fullName evidence="1">Uncharacterized protein</fullName>
    </submittedName>
</protein>
<dbReference type="EMBL" id="CP000046">
    <property type="protein sequence ID" value="AAY21103.1"/>
    <property type="molecule type" value="Genomic_DNA"/>
</dbReference>
<proteinExistence type="predicted"/>
<dbReference type="Proteomes" id="UP000000530">
    <property type="component" value="Chromosome"/>
</dbReference>
<gene>
    <name evidence="1" type="ordered locus">SACOL2586</name>
</gene>
<reference evidence="1 2" key="1">
    <citation type="journal article" date="2005" name="J. Bacteriol.">
        <title>Insights on evolution of virulence and resistance from the complete genome analysis of an early methicillin-resistant Staphylococcus aureus strain and a biofilm-producing methicillin-resistant Staphylococcus epidermidis strain.</title>
        <authorList>
            <person name="Gill S.R."/>
            <person name="Fouts D.E."/>
            <person name="Archer G.L."/>
            <person name="Mongodin E.F."/>
            <person name="Deboy R.T."/>
            <person name="Ravel J."/>
            <person name="Paulsen I.T."/>
            <person name="Kolonay J.F."/>
            <person name="Brinkac L."/>
            <person name="Beanan M."/>
            <person name="Dodson R.J."/>
            <person name="Daugherty S.C."/>
            <person name="Madupu R."/>
            <person name="Angiuoli S.V."/>
            <person name="Durkin A.S."/>
            <person name="Haft D.H."/>
            <person name="Vamathevan J."/>
            <person name="Khouri H."/>
            <person name="Utterback T."/>
            <person name="Lee C."/>
            <person name="Dimitrov G."/>
            <person name="Jiang L."/>
            <person name="Qin H."/>
            <person name="Weidman J."/>
            <person name="Tran K."/>
            <person name="Kang K."/>
            <person name="Hance I.R."/>
            <person name="Nelson K.E."/>
            <person name="Fraser C.M."/>
        </authorList>
    </citation>
    <scope>NUCLEOTIDE SEQUENCE [LARGE SCALE GENOMIC DNA]</scope>
    <source>
        <strain evidence="1 2">COL</strain>
    </source>
</reference>
<dbReference type="HOGENOM" id="CLU_213548_0_0_9"/>
<sequence>MKNSISQNSEFLDKEIGNFSNILLQYTFILSSFLKSINTIEERHSNAYQKGTLFVRSVSALTYHQHN</sequence>
<dbReference type="KEGG" id="sac:SACOL2586"/>
<accession>A0A0H2X293</accession>
<name>A0A0H2X293_STAAC</name>